<reference evidence="15 16" key="1">
    <citation type="journal article" date="2011" name="J. Microbiol.">
        <title>Complete genome of Leptospirillum ferriphilum ML-04 provides insight into its physiology and environmental adaptation.</title>
        <authorList>
            <person name="Mi S."/>
            <person name="Song J."/>
            <person name="Lin J."/>
            <person name="Che Y."/>
            <person name="Zheng H."/>
            <person name="Lin J."/>
        </authorList>
    </citation>
    <scope>NUCLEOTIDE SEQUENCE [LARGE SCALE GENOMIC DNA]</scope>
    <source>
        <strain evidence="15 16">ML-04</strain>
    </source>
</reference>
<keyword evidence="10 12" id="KW-0472">Membrane</keyword>
<dbReference type="Gene3D" id="2.40.10.220">
    <property type="entry name" value="predicted glycosyltransferase like domains"/>
    <property type="match status" value="1"/>
</dbReference>
<comment type="catalytic activity">
    <reaction evidence="11">
        <text>[(1-&gt;4)-beta-D-glucosyl](n) + UDP-alpha-D-glucose = [(1-&gt;4)-beta-D-glucosyl](n+1) + UDP + H(+)</text>
        <dbReference type="Rhea" id="RHEA:19929"/>
        <dbReference type="Rhea" id="RHEA-COMP:10033"/>
        <dbReference type="Rhea" id="RHEA-COMP:10034"/>
        <dbReference type="ChEBI" id="CHEBI:15378"/>
        <dbReference type="ChEBI" id="CHEBI:18246"/>
        <dbReference type="ChEBI" id="CHEBI:58223"/>
        <dbReference type="ChEBI" id="CHEBI:58885"/>
        <dbReference type="EC" id="2.4.1.12"/>
    </reaction>
</comment>
<evidence type="ECO:0000313" key="16">
    <source>
        <dbReference type="Proteomes" id="UP000006177"/>
    </source>
</evidence>
<dbReference type="PANTHER" id="PTHR43867:SF2">
    <property type="entry name" value="CELLULOSE SYNTHASE CATALYTIC SUBUNIT A [UDP-FORMING]"/>
    <property type="match status" value="1"/>
</dbReference>
<dbReference type="KEGG" id="lfi:LFML04_0984"/>
<keyword evidence="5" id="KW-0328">Glycosyltransferase</keyword>
<evidence type="ECO:0000256" key="8">
    <source>
        <dbReference type="ARBA" id="ARBA00022916"/>
    </source>
</evidence>
<dbReference type="InterPro" id="IPR050321">
    <property type="entry name" value="Glycosyltr_2/OpgH_subfam"/>
</dbReference>
<dbReference type="GO" id="GO:0030244">
    <property type="term" value="P:cellulose biosynthetic process"/>
    <property type="evidence" value="ECO:0007669"/>
    <property type="project" value="UniProtKB-KW"/>
</dbReference>
<keyword evidence="4" id="KW-0997">Cell inner membrane</keyword>
<evidence type="ECO:0000256" key="7">
    <source>
        <dbReference type="ARBA" id="ARBA00022692"/>
    </source>
</evidence>
<organism evidence="15 16">
    <name type="scientific">Leptospirillum ferriphilum (strain ML-04)</name>
    <dbReference type="NCBI Taxonomy" id="1048260"/>
    <lineage>
        <taxon>Bacteria</taxon>
        <taxon>Pseudomonadati</taxon>
        <taxon>Nitrospirota</taxon>
        <taxon>Nitrospiria</taxon>
        <taxon>Nitrospirales</taxon>
        <taxon>Nitrospiraceae</taxon>
        <taxon>Leptospirillum</taxon>
    </lineage>
</organism>
<dbReference type="STRING" id="1048260.LFML04_0984"/>
<dbReference type="GO" id="GO:0016760">
    <property type="term" value="F:cellulose synthase (UDP-forming) activity"/>
    <property type="evidence" value="ECO:0007669"/>
    <property type="project" value="UniProtKB-EC"/>
</dbReference>
<evidence type="ECO:0000256" key="1">
    <source>
        <dbReference type="ARBA" id="ARBA00004429"/>
    </source>
</evidence>
<name>J9Z9L3_LEPFM</name>
<accession>J9Z9L3</accession>
<dbReference type="AlphaFoldDB" id="J9Z9L3"/>
<dbReference type="GO" id="GO:0035438">
    <property type="term" value="F:cyclic-di-GMP binding"/>
    <property type="evidence" value="ECO:0007669"/>
    <property type="project" value="InterPro"/>
</dbReference>
<dbReference type="PATRIC" id="fig|1048260.3.peg.1071"/>
<feature type="transmembrane region" description="Helical" evidence="12">
    <location>
        <begin position="232"/>
        <end position="252"/>
    </location>
</feature>
<dbReference type="EC" id="2.4.1.12" evidence="2"/>
<evidence type="ECO:0000313" key="15">
    <source>
        <dbReference type="EMBL" id="AFS53215.1"/>
    </source>
</evidence>
<dbReference type="InterPro" id="IPR009875">
    <property type="entry name" value="PilZ_domain"/>
</dbReference>
<keyword evidence="7 12" id="KW-0812">Transmembrane</keyword>
<dbReference type="PRINTS" id="PR01439">
    <property type="entry name" value="CELLSNTHASEA"/>
</dbReference>
<evidence type="ECO:0000256" key="10">
    <source>
        <dbReference type="ARBA" id="ARBA00023136"/>
    </source>
</evidence>
<evidence type="ECO:0000256" key="3">
    <source>
        <dbReference type="ARBA" id="ARBA00022475"/>
    </source>
</evidence>
<dbReference type="SUPFAM" id="SSF53448">
    <property type="entry name" value="Nucleotide-diphospho-sugar transferases"/>
    <property type="match status" value="1"/>
</dbReference>
<dbReference type="HOGENOM" id="CLU_011907_5_2_0"/>
<gene>
    <name evidence="15" type="primary">acsAB</name>
    <name evidence="15" type="ordered locus">LFML04_0984</name>
</gene>
<protein>
    <recommendedName>
        <fullName evidence="2">cellulose synthase (UDP-forming)</fullName>
        <ecNumber evidence="2">2.4.1.12</ecNumber>
    </recommendedName>
</protein>
<keyword evidence="8" id="KW-0135">Cellulose biosynthesis</keyword>
<evidence type="ECO:0000256" key="5">
    <source>
        <dbReference type="ARBA" id="ARBA00022676"/>
    </source>
</evidence>
<dbReference type="GO" id="GO:0005886">
    <property type="term" value="C:plasma membrane"/>
    <property type="evidence" value="ECO:0007669"/>
    <property type="project" value="UniProtKB-SubCell"/>
</dbReference>
<feature type="transmembrane region" description="Helical" evidence="12">
    <location>
        <begin position="126"/>
        <end position="147"/>
    </location>
</feature>
<evidence type="ECO:0000256" key="4">
    <source>
        <dbReference type="ARBA" id="ARBA00022519"/>
    </source>
</evidence>
<proteinExistence type="predicted"/>
<dbReference type="EMBL" id="CP002919">
    <property type="protein sequence ID" value="AFS53215.1"/>
    <property type="molecule type" value="Genomic_DNA"/>
</dbReference>
<sequence length="445" mass="50278">MFKKLPNEGELFYGVIQDGNDLWNASTFCGSCTVLRRKALNEIQGFAVDTVTEDAHTSIRLHRLGWESAYLNLPQAAGLATPSLSAHIRQRIRWARGMIQIFRIENPLLARGLTLAQKLCYLNGMLFFLSSLPRIIFLTAPLAYLYFGVRIFDADAYSIASYAFPTIALSLLANAAINGRHRHSFWNQVYETTLAPYIFLPTLLAMVRPDLGTFNVTAKEGRIEKEFYDRRIARPFIILWVLNLGGLISGILRYTGGFGEIPTIVLTLAWTVHNLLIIGTTLAVGWERTQRRFRPRINVTYPVRLTAPDGQYVYGETEDMSDDGVRIRLLKSASLRTGEDVRVEIPFLDRIHEFPAEIVGMDEFSIRLNFHPLTLEEEKNRVLLLYGRADAWVKLGLSEKEDSVLKSLWEVALFAIIGQGRALKGIFWSSGPKISRTPQTLGKVP</sequence>
<dbReference type="InterPro" id="IPR029044">
    <property type="entry name" value="Nucleotide-diphossugar_trans"/>
</dbReference>
<dbReference type="Pfam" id="PF07238">
    <property type="entry name" value="PilZ"/>
    <property type="match status" value="1"/>
</dbReference>
<dbReference type="InterPro" id="IPR003919">
    <property type="entry name" value="Cell_synth_A"/>
</dbReference>
<evidence type="ECO:0000256" key="9">
    <source>
        <dbReference type="ARBA" id="ARBA00022989"/>
    </source>
</evidence>
<feature type="domain" description="Glycosyltransferase 2-like" evidence="14">
    <location>
        <begin position="24"/>
        <end position="147"/>
    </location>
</feature>
<dbReference type="InterPro" id="IPR001173">
    <property type="entry name" value="Glyco_trans_2-like"/>
</dbReference>
<dbReference type="GO" id="GO:0006011">
    <property type="term" value="P:UDP-alpha-D-glucose metabolic process"/>
    <property type="evidence" value="ECO:0007669"/>
    <property type="project" value="InterPro"/>
</dbReference>
<keyword evidence="3" id="KW-1003">Cell membrane</keyword>
<dbReference type="SUPFAM" id="SSF141371">
    <property type="entry name" value="PilZ domain-like"/>
    <property type="match status" value="1"/>
</dbReference>
<evidence type="ECO:0000256" key="6">
    <source>
        <dbReference type="ARBA" id="ARBA00022679"/>
    </source>
</evidence>
<feature type="transmembrane region" description="Helical" evidence="12">
    <location>
        <begin position="264"/>
        <end position="286"/>
    </location>
</feature>
<dbReference type="PANTHER" id="PTHR43867">
    <property type="entry name" value="CELLULOSE SYNTHASE CATALYTIC SUBUNIT A [UDP-FORMING]"/>
    <property type="match status" value="1"/>
</dbReference>
<keyword evidence="6" id="KW-0808">Transferase</keyword>
<feature type="domain" description="PilZ" evidence="13">
    <location>
        <begin position="290"/>
        <end position="379"/>
    </location>
</feature>
<evidence type="ECO:0000256" key="11">
    <source>
        <dbReference type="ARBA" id="ARBA00048682"/>
    </source>
</evidence>
<dbReference type="Gene3D" id="3.90.550.10">
    <property type="entry name" value="Spore Coat Polysaccharide Biosynthesis Protein SpsA, Chain A"/>
    <property type="match status" value="1"/>
</dbReference>
<evidence type="ECO:0000256" key="2">
    <source>
        <dbReference type="ARBA" id="ARBA00012539"/>
    </source>
</evidence>
<dbReference type="Pfam" id="PF13632">
    <property type="entry name" value="Glyco_trans_2_3"/>
    <property type="match status" value="1"/>
</dbReference>
<feature type="transmembrane region" description="Helical" evidence="12">
    <location>
        <begin position="159"/>
        <end position="177"/>
    </location>
</feature>
<comment type="subcellular location">
    <subcellularLocation>
        <location evidence="1">Cell inner membrane</location>
        <topology evidence="1">Multi-pass membrane protein</topology>
    </subcellularLocation>
</comment>
<dbReference type="Proteomes" id="UP000006177">
    <property type="component" value="Chromosome"/>
</dbReference>
<evidence type="ECO:0000259" key="13">
    <source>
        <dbReference type="Pfam" id="PF07238"/>
    </source>
</evidence>
<evidence type="ECO:0000259" key="14">
    <source>
        <dbReference type="Pfam" id="PF13632"/>
    </source>
</evidence>
<evidence type="ECO:0000256" key="12">
    <source>
        <dbReference type="SAM" id="Phobius"/>
    </source>
</evidence>
<keyword evidence="9 12" id="KW-1133">Transmembrane helix</keyword>